<dbReference type="Proteomes" id="UP000035265">
    <property type="component" value="Unassembled WGS sequence"/>
</dbReference>
<gene>
    <name evidence="3" type="ORF">FB00_07855</name>
</gene>
<dbReference type="EMBL" id="JNBQ01000005">
    <property type="protein sequence ID" value="KLN35326.1"/>
    <property type="molecule type" value="Genomic_DNA"/>
</dbReference>
<dbReference type="AlphaFoldDB" id="A0A0H2KP51"/>
<dbReference type="RefSeq" id="WP_231581764.1">
    <property type="nucleotide sequence ID" value="NZ_JNBQ01000005.1"/>
</dbReference>
<feature type="transmembrane region" description="Helical" evidence="1">
    <location>
        <begin position="21"/>
        <end position="42"/>
    </location>
</feature>
<keyword evidence="1" id="KW-0472">Membrane</keyword>
<reference evidence="3 4" key="1">
    <citation type="submission" date="2014-05" db="EMBL/GenBank/DDBJ databases">
        <title>Cellulosimicrobium funkei U11 genome.</title>
        <authorList>
            <person name="Hu C."/>
            <person name="Gong Y."/>
            <person name="Wan W."/>
            <person name="Jiang M."/>
        </authorList>
    </citation>
    <scope>NUCLEOTIDE SEQUENCE [LARGE SCALE GENOMIC DNA]</scope>
    <source>
        <strain evidence="3 4">U11</strain>
    </source>
</reference>
<evidence type="ECO:0000313" key="4">
    <source>
        <dbReference type="Proteomes" id="UP000035265"/>
    </source>
</evidence>
<dbReference type="PATRIC" id="fig|264251.5.peg.1598"/>
<name>A0A0H2KP51_9MICO</name>
<proteinExistence type="predicted"/>
<protein>
    <recommendedName>
        <fullName evidence="2">LytR/CpsA/Psr regulator C-terminal domain-containing protein</fullName>
    </recommendedName>
</protein>
<comment type="caution">
    <text evidence="3">The sequence shown here is derived from an EMBL/GenBank/DDBJ whole genome shotgun (WGS) entry which is preliminary data.</text>
</comment>
<keyword evidence="1" id="KW-1133">Transmembrane helix</keyword>
<keyword evidence="1" id="KW-0812">Transmembrane</keyword>
<dbReference type="Pfam" id="PF13399">
    <property type="entry name" value="LytR_C"/>
    <property type="match status" value="1"/>
</dbReference>
<feature type="domain" description="LytR/CpsA/Psr regulator C-terminal" evidence="2">
    <location>
        <begin position="82"/>
        <end position="175"/>
    </location>
</feature>
<evidence type="ECO:0000313" key="3">
    <source>
        <dbReference type="EMBL" id="KLN35326.1"/>
    </source>
</evidence>
<sequence length="216" mass="22571">MTTRPDTARAERRRRMHERQAVVFGLLIAALAVVGLGALAVYTGAIDAPFDRPLSSPEAVDDLADVKVPCLPEGTLPAAAADVQVNVYNASGKDAPLGRLNQELLTSRGFTVLTTGNAPDLDGDGSSDVVAQTQIHFGVTGLAQAYTLAAHYDNPGLVLDTREASTVDLYVGADFEDVVDPELVGLSSDVPLESRAGCVAIEEITPQPLPVPPAEG</sequence>
<dbReference type="Gene3D" id="3.30.70.2390">
    <property type="match status" value="1"/>
</dbReference>
<evidence type="ECO:0000259" key="2">
    <source>
        <dbReference type="Pfam" id="PF13399"/>
    </source>
</evidence>
<dbReference type="InterPro" id="IPR027381">
    <property type="entry name" value="LytR/CpsA/Psr_C"/>
</dbReference>
<accession>A0A0H2KP51</accession>
<dbReference type="STRING" id="264251.FB00_07855"/>
<evidence type="ECO:0000256" key="1">
    <source>
        <dbReference type="SAM" id="Phobius"/>
    </source>
</evidence>
<keyword evidence="4" id="KW-1185">Reference proteome</keyword>
<organism evidence="3 4">
    <name type="scientific">Cellulosimicrobium funkei</name>
    <dbReference type="NCBI Taxonomy" id="264251"/>
    <lineage>
        <taxon>Bacteria</taxon>
        <taxon>Bacillati</taxon>
        <taxon>Actinomycetota</taxon>
        <taxon>Actinomycetes</taxon>
        <taxon>Micrococcales</taxon>
        <taxon>Promicromonosporaceae</taxon>
        <taxon>Cellulosimicrobium</taxon>
    </lineage>
</organism>